<dbReference type="STRING" id="1317117.ATO7_14093"/>
<dbReference type="Proteomes" id="UP000192342">
    <property type="component" value="Unassembled WGS sequence"/>
</dbReference>
<comment type="caution">
    <text evidence="3">The sequence shown here is derived from an EMBL/GenBank/DDBJ whole genome shotgun (WGS) entry which is preliminary data.</text>
</comment>
<evidence type="ECO:0000256" key="1">
    <source>
        <dbReference type="SAM" id="Phobius"/>
    </source>
</evidence>
<evidence type="ECO:0000259" key="2">
    <source>
        <dbReference type="Pfam" id="PF09834"/>
    </source>
</evidence>
<feature type="transmembrane region" description="Helical" evidence="1">
    <location>
        <begin position="12"/>
        <end position="35"/>
    </location>
</feature>
<gene>
    <name evidence="3" type="ORF">ATO7_14093</name>
</gene>
<dbReference type="Pfam" id="PF09834">
    <property type="entry name" value="DUF2061"/>
    <property type="match status" value="1"/>
</dbReference>
<proteinExistence type="predicted"/>
<protein>
    <recommendedName>
        <fullName evidence="2">DUF2061 domain-containing protein</fullName>
    </recommendedName>
</protein>
<dbReference type="InterPro" id="IPR018638">
    <property type="entry name" value="DUF2061_membrane"/>
</dbReference>
<name>A0A1Y1SE22_9GAMM</name>
<dbReference type="RefSeq" id="WP_083562783.1">
    <property type="nucleotide sequence ID" value="NZ_AQQV01000003.1"/>
</dbReference>
<evidence type="ECO:0000313" key="3">
    <source>
        <dbReference type="EMBL" id="ORE86434.1"/>
    </source>
</evidence>
<keyword evidence="1" id="KW-0812">Transmembrane</keyword>
<accession>A0A1Y1SE22</accession>
<keyword evidence="1" id="KW-0472">Membrane</keyword>
<dbReference type="EMBL" id="AQQV01000003">
    <property type="protein sequence ID" value="ORE86434.1"/>
    <property type="molecule type" value="Genomic_DNA"/>
</dbReference>
<reference evidence="3 4" key="1">
    <citation type="submission" date="2013-04" db="EMBL/GenBank/DDBJ databases">
        <title>Oceanococcus atlanticus 22II-S10r2 Genome Sequencing.</title>
        <authorList>
            <person name="Lai Q."/>
            <person name="Li G."/>
            <person name="Shao Z."/>
        </authorList>
    </citation>
    <scope>NUCLEOTIDE SEQUENCE [LARGE SCALE GENOMIC DNA]</scope>
    <source>
        <strain evidence="3 4">22II-S10r2</strain>
    </source>
</reference>
<keyword evidence="1" id="KW-1133">Transmembrane helix</keyword>
<dbReference type="OrthoDB" id="9133582at2"/>
<organism evidence="3 4">
    <name type="scientific">Oceanococcus atlanticus</name>
    <dbReference type="NCBI Taxonomy" id="1317117"/>
    <lineage>
        <taxon>Bacteria</taxon>
        <taxon>Pseudomonadati</taxon>
        <taxon>Pseudomonadota</taxon>
        <taxon>Gammaproteobacteria</taxon>
        <taxon>Chromatiales</taxon>
        <taxon>Oceanococcaceae</taxon>
        <taxon>Oceanococcus</taxon>
    </lineage>
</organism>
<dbReference type="AlphaFoldDB" id="A0A1Y1SE22"/>
<sequence>MNKTISFAIVHFTVAFSLVYLMTGSIMTGGLVALIEPCVNTVAFHFHEKLWQRRTPRQQAEALFAMPATAA</sequence>
<evidence type="ECO:0000313" key="4">
    <source>
        <dbReference type="Proteomes" id="UP000192342"/>
    </source>
</evidence>
<keyword evidence="4" id="KW-1185">Reference proteome</keyword>
<feature type="domain" description="DUF2061" evidence="2">
    <location>
        <begin position="1"/>
        <end position="52"/>
    </location>
</feature>